<organism evidence="1 2">
    <name type="scientific">Gemmatirosa kalamazoonensis</name>
    <dbReference type="NCBI Taxonomy" id="861299"/>
    <lineage>
        <taxon>Bacteria</taxon>
        <taxon>Pseudomonadati</taxon>
        <taxon>Gemmatimonadota</taxon>
        <taxon>Gemmatimonadia</taxon>
        <taxon>Gemmatimonadales</taxon>
        <taxon>Gemmatimonadaceae</taxon>
        <taxon>Gemmatirosa</taxon>
    </lineage>
</organism>
<accession>W0RSU2</accession>
<dbReference type="EMBL" id="CP007130">
    <property type="protein sequence ID" value="AHG93542.1"/>
    <property type="molecule type" value="Genomic_DNA"/>
</dbReference>
<evidence type="ECO:0000313" key="2">
    <source>
        <dbReference type="Proteomes" id="UP000019151"/>
    </source>
</evidence>
<name>W0RSU2_9BACT</name>
<keyword evidence="2" id="KW-1185">Reference proteome</keyword>
<dbReference type="InParanoid" id="W0RSU2"/>
<protein>
    <recommendedName>
        <fullName evidence="3">DUF2007 domain-containing protein</fullName>
    </recommendedName>
</protein>
<dbReference type="Proteomes" id="UP000019151">
    <property type="component" value="Plasmid 2"/>
</dbReference>
<dbReference type="SUPFAM" id="SSF54913">
    <property type="entry name" value="GlnB-like"/>
    <property type="match status" value="1"/>
</dbReference>
<keyword evidence="1" id="KW-0614">Plasmid</keyword>
<reference evidence="1 2" key="1">
    <citation type="journal article" date="2014" name="Genome Announc.">
        <title>Genome Sequence and Methylome of Soil Bacterium Gemmatirosa kalamazoonensis KBS708T, a Member of the Rarely Cultivated Gemmatimonadetes Phylum.</title>
        <authorList>
            <person name="Debruyn J.M."/>
            <person name="Radosevich M."/>
            <person name="Wommack K.E."/>
            <person name="Polson S.W."/>
            <person name="Hauser L.J."/>
            <person name="Fawaz M.N."/>
            <person name="Korlach J."/>
            <person name="Tsai Y.C."/>
        </authorList>
    </citation>
    <scope>NUCLEOTIDE SEQUENCE [LARGE SCALE GENOMIC DNA]</scope>
    <source>
        <strain evidence="1 2">KBS708</strain>
        <plasmid evidence="2">Plasmid 2</plasmid>
    </source>
</reference>
<sequence>MSDEIVVLREFLNELDARFASTVLEANGIPSQVLADTAGGAYPSMALVYPVRLLVRAEDAALAAEVLDTPADAPAEAPHDDTPPAA</sequence>
<dbReference type="HOGENOM" id="CLU_2507972_0_0_0"/>
<dbReference type="KEGG" id="gba:J421_6007"/>
<geneLocation type="plasmid" evidence="1 2">
    <name>2</name>
</geneLocation>
<dbReference type="AlphaFoldDB" id="W0RSU2"/>
<dbReference type="eggNOG" id="ENOG502ZDJZ">
    <property type="taxonomic scope" value="Bacteria"/>
</dbReference>
<dbReference type="InterPro" id="IPR011322">
    <property type="entry name" value="N-reg_PII-like_a/b"/>
</dbReference>
<evidence type="ECO:0008006" key="3">
    <source>
        <dbReference type="Google" id="ProtNLM"/>
    </source>
</evidence>
<evidence type="ECO:0000313" key="1">
    <source>
        <dbReference type="EMBL" id="AHG93542.1"/>
    </source>
</evidence>
<proteinExistence type="predicted"/>
<dbReference type="RefSeq" id="WP_025414843.1">
    <property type="nucleotide sequence ID" value="NZ_CP007130.1"/>
</dbReference>
<dbReference type="Gene3D" id="3.30.70.790">
    <property type="entry name" value="UreE, C-terminal domain"/>
    <property type="match status" value="1"/>
</dbReference>
<gene>
    <name evidence="1" type="ORF">J421_6007</name>
</gene>